<sequence>MPVIKFISPDGDEQDVEVDNGTSIMQAAVDNSIEGIDGECGGTCSCATCHCYVDEAWMGKAGEADPVEQDMLEFVMDHRPNSRLGCQITMNDDLDGIIIRIPEEQ</sequence>
<dbReference type="GO" id="GO:0051537">
    <property type="term" value="F:2 iron, 2 sulfur cluster binding"/>
    <property type="evidence" value="ECO:0007669"/>
    <property type="project" value="UniProtKB-KW"/>
</dbReference>
<evidence type="ECO:0000313" key="8">
    <source>
        <dbReference type="EMBL" id="TPD59896.1"/>
    </source>
</evidence>
<comment type="caution">
    <text evidence="8">The sequence shown here is derived from an EMBL/GenBank/DDBJ whole genome shotgun (WGS) entry which is preliminary data.</text>
</comment>
<dbReference type="EMBL" id="VFIY01000010">
    <property type="protein sequence ID" value="TPD59896.1"/>
    <property type="molecule type" value="Genomic_DNA"/>
</dbReference>
<protein>
    <submittedName>
        <fullName evidence="8">2Fe-2S iron-sulfur cluster binding domain-containing protein</fullName>
    </submittedName>
</protein>
<dbReference type="PROSITE" id="PS00814">
    <property type="entry name" value="ADX"/>
    <property type="match status" value="1"/>
</dbReference>
<dbReference type="GO" id="GO:0046872">
    <property type="term" value="F:metal ion binding"/>
    <property type="evidence" value="ECO:0007669"/>
    <property type="project" value="UniProtKB-KW"/>
</dbReference>
<evidence type="ECO:0000259" key="7">
    <source>
        <dbReference type="PROSITE" id="PS51085"/>
    </source>
</evidence>
<dbReference type="Proteomes" id="UP000319148">
    <property type="component" value="Unassembled WGS sequence"/>
</dbReference>
<keyword evidence="5" id="KW-0411">Iron-sulfur</keyword>
<dbReference type="Gene3D" id="3.10.20.30">
    <property type="match status" value="1"/>
</dbReference>
<dbReference type="InterPro" id="IPR018298">
    <property type="entry name" value="Adrenodoxin_Fe-S_BS"/>
</dbReference>
<evidence type="ECO:0000256" key="2">
    <source>
        <dbReference type="ARBA" id="ARBA00022714"/>
    </source>
</evidence>
<dbReference type="InterPro" id="IPR012675">
    <property type="entry name" value="Beta-grasp_dom_sf"/>
</dbReference>
<keyword evidence="2" id="KW-0001">2Fe-2S</keyword>
<keyword evidence="4" id="KW-0408">Iron</keyword>
<dbReference type="RefSeq" id="WP_139940867.1">
    <property type="nucleotide sequence ID" value="NZ_JBHSYP010000006.1"/>
</dbReference>
<dbReference type="AlphaFoldDB" id="A0A501PJL4"/>
<dbReference type="Pfam" id="PF00111">
    <property type="entry name" value="Fer2"/>
    <property type="match status" value="1"/>
</dbReference>
<accession>A0A501PJL4</accession>
<comment type="cofactor">
    <cofactor evidence="6">
        <name>[2Fe-2S] cluster</name>
        <dbReference type="ChEBI" id="CHEBI:190135"/>
    </cofactor>
</comment>
<evidence type="ECO:0000256" key="5">
    <source>
        <dbReference type="ARBA" id="ARBA00023014"/>
    </source>
</evidence>
<organism evidence="8 9">
    <name type="scientific">Emcibacter nanhaiensis</name>
    <dbReference type="NCBI Taxonomy" id="1505037"/>
    <lineage>
        <taxon>Bacteria</taxon>
        <taxon>Pseudomonadati</taxon>
        <taxon>Pseudomonadota</taxon>
        <taxon>Alphaproteobacteria</taxon>
        <taxon>Emcibacterales</taxon>
        <taxon>Emcibacteraceae</taxon>
        <taxon>Emcibacter</taxon>
    </lineage>
</organism>
<evidence type="ECO:0000256" key="1">
    <source>
        <dbReference type="ARBA" id="ARBA00010914"/>
    </source>
</evidence>
<evidence type="ECO:0000256" key="6">
    <source>
        <dbReference type="ARBA" id="ARBA00034078"/>
    </source>
</evidence>
<dbReference type="PANTHER" id="PTHR23426">
    <property type="entry name" value="FERREDOXIN/ADRENODOXIN"/>
    <property type="match status" value="1"/>
</dbReference>
<keyword evidence="9" id="KW-1185">Reference proteome</keyword>
<dbReference type="PROSITE" id="PS51085">
    <property type="entry name" value="2FE2S_FER_2"/>
    <property type="match status" value="1"/>
</dbReference>
<dbReference type="PRINTS" id="PR00355">
    <property type="entry name" value="ADRENODOXIN"/>
</dbReference>
<dbReference type="GO" id="GO:0009055">
    <property type="term" value="F:electron transfer activity"/>
    <property type="evidence" value="ECO:0007669"/>
    <property type="project" value="TreeGrafter"/>
</dbReference>
<gene>
    <name evidence="8" type="ORF">FIV46_10475</name>
</gene>
<reference evidence="9" key="1">
    <citation type="submission" date="2019-06" db="EMBL/GenBank/DDBJ databases">
        <title>The complete genome of Emcibacter congregatus ZYLT.</title>
        <authorList>
            <person name="Zhao Z."/>
        </authorList>
    </citation>
    <scope>NUCLEOTIDE SEQUENCE [LARGE SCALE GENOMIC DNA]</scope>
    <source>
        <strain evidence="9">MCCC 1A06723</strain>
    </source>
</reference>
<dbReference type="OrthoDB" id="9799640at2"/>
<feature type="domain" description="2Fe-2S ferredoxin-type" evidence="7">
    <location>
        <begin position="2"/>
        <end position="105"/>
    </location>
</feature>
<keyword evidence="3" id="KW-0479">Metal-binding</keyword>
<evidence type="ECO:0000256" key="4">
    <source>
        <dbReference type="ARBA" id="ARBA00023004"/>
    </source>
</evidence>
<dbReference type="InterPro" id="IPR001055">
    <property type="entry name" value="Adrenodoxin-like"/>
</dbReference>
<dbReference type="InterPro" id="IPR036010">
    <property type="entry name" value="2Fe-2S_ferredoxin-like_sf"/>
</dbReference>
<dbReference type="GO" id="GO:0140647">
    <property type="term" value="P:P450-containing electron transport chain"/>
    <property type="evidence" value="ECO:0007669"/>
    <property type="project" value="InterPro"/>
</dbReference>
<name>A0A501PJL4_9PROT</name>
<comment type="similarity">
    <text evidence="1">Belongs to the adrenodoxin/putidaredoxin family.</text>
</comment>
<proteinExistence type="inferred from homology"/>
<dbReference type="InterPro" id="IPR001041">
    <property type="entry name" value="2Fe-2S_ferredoxin-type"/>
</dbReference>
<dbReference type="SUPFAM" id="SSF54292">
    <property type="entry name" value="2Fe-2S ferredoxin-like"/>
    <property type="match status" value="1"/>
</dbReference>
<dbReference type="PANTHER" id="PTHR23426:SF65">
    <property type="entry name" value="FERREDOXIN-2, MITOCHONDRIAL"/>
    <property type="match status" value="1"/>
</dbReference>
<evidence type="ECO:0000256" key="3">
    <source>
        <dbReference type="ARBA" id="ARBA00022723"/>
    </source>
</evidence>
<dbReference type="CDD" id="cd00207">
    <property type="entry name" value="fer2"/>
    <property type="match status" value="1"/>
</dbReference>
<evidence type="ECO:0000313" key="9">
    <source>
        <dbReference type="Proteomes" id="UP000319148"/>
    </source>
</evidence>